<keyword evidence="3" id="KW-0223">Dioxygenase</keyword>
<dbReference type="Proteomes" id="UP000214720">
    <property type="component" value="Unassembled WGS sequence"/>
</dbReference>
<protein>
    <submittedName>
        <fullName evidence="3">Flavohemoprotein (Hemoglobin-like protein) (Flavohemoglobin) (Nitric oxide dioxygenase)</fullName>
    </submittedName>
</protein>
<evidence type="ECO:0000313" key="3">
    <source>
        <dbReference type="EMBL" id="OXC73846.1"/>
    </source>
</evidence>
<name>A0A226WRN0_CABSO</name>
<dbReference type="Pfam" id="PF00111">
    <property type="entry name" value="Fer2"/>
    <property type="match status" value="1"/>
</dbReference>
<dbReference type="InterPro" id="IPR039261">
    <property type="entry name" value="FNR_nucleotide-bd"/>
</dbReference>
<dbReference type="PANTHER" id="PTHR42815">
    <property type="entry name" value="FAD-BINDING, PUTATIVE (AFU_ORTHOLOGUE AFUA_6G07600)-RELATED"/>
    <property type="match status" value="1"/>
</dbReference>
<dbReference type="EMBL" id="MTHB01000235">
    <property type="protein sequence ID" value="OXC73846.1"/>
    <property type="molecule type" value="Genomic_DNA"/>
</dbReference>
<dbReference type="GO" id="GO:0051537">
    <property type="term" value="F:2 iron, 2 sulfur cluster binding"/>
    <property type="evidence" value="ECO:0007669"/>
    <property type="project" value="InterPro"/>
</dbReference>
<dbReference type="SUPFAM" id="SSF63380">
    <property type="entry name" value="Riboflavin synthase domain-like"/>
    <property type="match status" value="1"/>
</dbReference>
<dbReference type="Gene3D" id="2.40.30.10">
    <property type="entry name" value="Translation factors"/>
    <property type="match status" value="1"/>
</dbReference>
<dbReference type="CDD" id="cd00207">
    <property type="entry name" value="fer2"/>
    <property type="match status" value="1"/>
</dbReference>
<dbReference type="SUPFAM" id="SSF54292">
    <property type="entry name" value="2Fe-2S ferredoxin-like"/>
    <property type="match status" value="1"/>
</dbReference>
<dbReference type="InterPro" id="IPR036010">
    <property type="entry name" value="2Fe-2S_ferredoxin-like_sf"/>
</dbReference>
<reference evidence="4" key="1">
    <citation type="submission" date="2017-01" db="EMBL/GenBank/DDBJ databases">
        <title>Genome Analysis of Deinococcus marmoris KOPRI26562.</title>
        <authorList>
            <person name="Kim J.H."/>
            <person name="Oh H.-M."/>
        </authorList>
    </citation>
    <scope>NUCLEOTIDE SEQUENCE [LARGE SCALE GENOMIC DNA]</scope>
    <source>
        <strain evidence="4">PAMC 26633</strain>
    </source>
</reference>
<dbReference type="PRINTS" id="PR00409">
    <property type="entry name" value="PHDIOXRDTASE"/>
</dbReference>
<dbReference type="SUPFAM" id="SSF50475">
    <property type="entry name" value="FMN-binding split barrel"/>
    <property type="match status" value="1"/>
</dbReference>
<dbReference type="PROSITE" id="PS51085">
    <property type="entry name" value="2FE2S_FER_2"/>
    <property type="match status" value="1"/>
</dbReference>
<proteinExistence type="predicted"/>
<dbReference type="InterPro" id="IPR006058">
    <property type="entry name" value="2Fe2S_fd_BS"/>
</dbReference>
<dbReference type="PROSITE" id="PS00197">
    <property type="entry name" value="2FE2S_FER_1"/>
    <property type="match status" value="1"/>
</dbReference>
<evidence type="ECO:0000313" key="4">
    <source>
        <dbReference type="Proteomes" id="UP000214720"/>
    </source>
</evidence>
<dbReference type="Pfam" id="PF00175">
    <property type="entry name" value="NAD_binding_1"/>
    <property type="match status" value="1"/>
</dbReference>
<keyword evidence="3" id="KW-0560">Oxidoreductase</keyword>
<dbReference type="InterPro" id="IPR017927">
    <property type="entry name" value="FAD-bd_FR_type"/>
</dbReference>
<feature type="domain" description="FAD-binding FR-type" evidence="2">
    <location>
        <begin position="340"/>
        <end position="443"/>
    </location>
</feature>
<sequence length="698" mass="75440">MSTFAPAPVATPPSGWRAVESPFHAGELAAQERAGVRERMDVDARHGIRDYMPEQHRRFFAEQPFMVLGGVDETGQPWATLRVGAPGFISTPDEHTLRLAGRSLAGDPLASTWHVGSVLGGLGIQPAARRRNRVNGVITAIDDQAITIAVSQSFGNCAKYIQSRTPVGFSVEEGSDLPIVSNRLHDADRALLGRADTFFVASANTSSEAGMGRGADVSHRGGKPGFIRIDDDNTLTTPDFSGNLFFNTIGNLMHDPRAGLLVVDFDSGDLLYLAVDAEIIWEGPEVESFDGAERLIRWHVREVRRTQRALPMRWSGVQYAPQLAKTGSWKAPETKQVVANTWRKLKVSKVSDEAPGVRSFYFQAADGSTLPAYEPGQFLPIRLHVPGLAAPLIRTYTLSNAHDGRHYRITVKREGAASTWLHENAKAGMEIEARAPGGAFVLERTSGRAVVLLSAGIGITPMIAMLNSLLADTSGRAQPEHIHFIHGARRSEEHPFAEELKAAEQAHSHLSVHLRESQADVVDAAKSSAGRVDIAYLKSVLPFGDYDFYLCGPGAFMQDMYSGLRSLNVADDRIRFEAFGPASVKRTQSAVQAVTVAQPVAPRDPERSSKVVFMRTHRDAQWSPEDGSLLDFAEANGVPVASNCRSGVCGTCATRVLSGDVTYPVPCEGDIPAGHALICSAIPARMGSGEESAVVLDL</sequence>
<dbReference type="RefSeq" id="WP_089164509.1">
    <property type="nucleotide sequence ID" value="NZ_MTHB01000235.1"/>
</dbReference>
<dbReference type="CDD" id="cd06184">
    <property type="entry name" value="flavohem_like_fad_nad_binding"/>
    <property type="match status" value="1"/>
</dbReference>
<evidence type="ECO:0000259" key="2">
    <source>
        <dbReference type="PROSITE" id="PS51384"/>
    </source>
</evidence>
<dbReference type="Gene3D" id="3.10.20.30">
    <property type="match status" value="1"/>
</dbReference>
<dbReference type="PANTHER" id="PTHR42815:SF2">
    <property type="entry name" value="FAD-BINDING, PUTATIVE (AFU_ORTHOLOGUE AFUA_6G07600)-RELATED"/>
    <property type="match status" value="1"/>
</dbReference>
<dbReference type="InterPro" id="IPR012675">
    <property type="entry name" value="Beta-grasp_dom_sf"/>
</dbReference>
<evidence type="ECO:0000259" key="1">
    <source>
        <dbReference type="PROSITE" id="PS51085"/>
    </source>
</evidence>
<feature type="domain" description="2Fe-2S ferredoxin-type" evidence="1">
    <location>
        <begin position="609"/>
        <end position="698"/>
    </location>
</feature>
<accession>A0A226WRN0</accession>
<dbReference type="GO" id="GO:0051213">
    <property type="term" value="F:dioxygenase activity"/>
    <property type="evidence" value="ECO:0007669"/>
    <property type="project" value="UniProtKB-KW"/>
</dbReference>
<dbReference type="Gene3D" id="3.40.50.80">
    <property type="entry name" value="Nucleotide-binding domain of ferredoxin-NADP reductase (FNR) module"/>
    <property type="match status" value="1"/>
</dbReference>
<dbReference type="Gene3D" id="2.30.110.10">
    <property type="entry name" value="Electron Transport, Fmn-binding Protein, Chain A"/>
    <property type="match status" value="1"/>
</dbReference>
<dbReference type="AlphaFoldDB" id="A0A226WRN0"/>
<dbReference type="InterPro" id="IPR017938">
    <property type="entry name" value="Riboflavin_synthase-like_b-brl"/>
</dbReference>
<dbReference type="PROSITE" id="PS51384">
    <property type="entry name" value="FAD_FR"/>
    <property type="match status" value="1"/>
</dbReference>
<dbReference type="InterPro" id="IPR001041">
    <property type="entry name" value="2Fe-2S_ferredoxin-type"/>
</dbReference>
<dbReference type="OrthoDB" id="9796486at2"/>
<dbReference type="InterPro" id="IPR001433">
    <property type="entry name" value="OxRdtase_FAD/NAD-bd"/>
</dbReference>
<dbReference type="SUPFAM" id="SSF52343">
    <property type="entry name" value="Ferredoxin reductase-like, C-terminal NADP-linked domain"/>
    <property type="match status" value="1"/>
</dbReference>
<organism evidence="3 4">
    <name type="scientific">Caballeronia sordidicola</name>
    <name type="common">Burkholderia sordidicola</name>
    <dbReference type="NCBI Taxonomy" id="196367"/>
    <lineage>
        <taxon>Bacteria</taxon>
        <taxon>Pseudomonadati</taxon>
        <taxon>Pseudomonadota</taxon>
        <taxon>Betaproteobacteria</taxon>
        <taxon>Burkholderiales</taxon>
        <taxon>Burkholderiaceae</taxon>
        <taxon>Caballeronia</taxon>
    </lineage>
</organism>
<dbReference type="InterPro" id="IPR012349">
    <property type="entry name" value="Split_barrel_FMN-bd"/>
</dbReference>
<gene>
    <name evidence="3" type="ORF">BSU04_34805</name>
</gene>
<comment type="caution">
    <text evidence="3">The sequence shown here is derived from an EMBL/GenBank/DDBJ whole genome shotgun (WGS) entry which is preliminary data.</text>
</comment>